<evidence type="ECO:0000256" key="7">
    <source>
        <dbReference type="PROSITE-ProRule" id="PRU01232"/>
    </source>
</evidence>
<organism evidence="10 11">
    <name type="scientific">Streptomyces anatolicus</name>
    <dbReference type="NCBI Taxonomy" id="2675858"/>
    <lineage>
        <taxon>Bacteria</taxon>
        <taxon>Bacillati</taxon>
        <taxon>Actinomycetota</taxon>
        <taxon>Actinomycetes</taxon>
        <taxon>Kitasatosporales</taxon>
        <taxon>Streptomycetaceae</taxon>
        <taxon>Streptomyces</taxon>
    </lineage>
</organism>
<dbReference type="EMBL" id="WMBF01000178">
    <property type="protein sequence ID" value="MBW5423333.1"/>
    <property type="molecule type" value="Genomic_DNA"/>
</dbReference>
<sequence>MTALFHRGTPQDIGGTLAAYGVLSLRTLYAERTPYARCERHTHVCGAPRRTPAPTTWAHPRAGLRTSDPLPPTGPPAEPREAARAKLQRTDALELPTQVEAPMPMPFSKRRTLAAAALAAVTLMLGATTATADPTPNADVGTDTGAHAKGTAIASPGTGTGNLVQAPVHAHVNICGNSIAAVGALNPTQANTCEPN</sequence>
<protein>
    <submittedName>
        <fullName evidence="10">DUF320 domain-containing protein</fullName>
    </submittedName>
</protein>
<evidence type="ECO:0000256" key="3">
    <source>
        <dbReference type="ARBA" id="ARBA00022525"/>
    </source>
</evidence>
<dbReference type="Proteomes" id="UP001197114">
    <property type="component" value="Unassembled WGS sequence"/>
</dbReference>
<evidence type="ECO:0000313" key="11">
    <source>
        <dbReference type="Proteomes" id="UP001197114"/>
    </source>
</evidence>
<evidence type="ECO:0000256" key="2">
    <source>
        <dbReference type="ARBA" id="ARBA00022512"/>
    </source>
</evidence>
<gene>
    <name evidence="10" type="ORF">GKQ77_17470</name>
</gene>
<proteinExistence type="predicted"/>
<accession>A0ABS6YPH5</accession>
<reference evidence="10 11" key="1">
    <citation type="submission" date="2019-11" db="EMBL/GenBank/DDBJ databases">
        <authorList>
            <person name="Ay H."/>
        </authorList>
    </citation>
    <scope>NUCLEOTIDE SEQUENCE [LARGE SCALE GENOMIC DNA]</scope>
    <source>
        <strain evidence="10 11">BG9H</strain>
    </source>
</reference>
<evidence type="ECO:0000256" key="8">
    <source>
        <dbReference type="SAM" id="MobiDB-lite"/>
    </source>
</evidence>
<evidence type="ECO:0000256" key="6">
    <source>
        <dbReference type="ARBA" id="ARBA00023087"/>
    </source>
</evidence>
<evidence type="ECO:0000259" key="9">
    <source>
        <dbReference type="PROSITE" id="PS51884"/>
    </source>
</evidence>
<comment type="subcellular location">
    <subcellularLocation>
        <location evidence="1">Secreted</location>
        <location evidence="1">Cell wall</location>
    </subcellularLocation>
</comment>
<evidence type="ECO:0000313" key="10">
    <source>
        <dbReference type="EMBL" id="MBW5423333.1"/>
    </source>
</evidence>
<feature type="region of interest" description="Disordered" evidence="8">
    <location>
        <begin position="47"/>
        <end position="84"/>
    </location>
</feature>
<dbReference type="Pfam" id="PF03777">
    <property type="entry name" value="ChpA-C"/>
    <property type="match status" value="1"/>
</dbReference>
<name>A0ABS6YPH5_9ACTN</name>
<evidence type="ECO:0000256" key="4">
    <source>
        <dbReference type="ARBA" id="ARBA00022729"/>
    </source>
</evidence>
<keyword evidence="4" id="KW-0732">Signal</keyword>
<dbReference type="InterPro" id="IPR005528">
    <property type="entry name" value="ChpA-H"/>
</dbReference>
<keyword evidence="5" id="KW-0130">Cell adhesion</keyword>
<evidence type="ECO:0000256" key="5">
    <source>
        <dbReference type="ARBA" id="ARBA00022889"/>
    </source>
</evidence>
<evidence type="ECO:0000256" key="1">
    <source>
        <dbReference type="ARBA" id="ARBA00004191"/>
    </source>
</evidence>
<keyword evidence="3" id="KW-0964">Secreted</keyword>
<keyword evidence="11" id="KW-1185">Reference proteome</keyword>
<keyword evidence="2" id="KW-0134">Cell wall</keyword>
<comment type="caution">
    <text evidence="10">The sequence shown here is derived from an EMBL/GenBank/DDBJ whole genome shotgun (WGS) entry which is preliminary data.</text>
</comment>
<feature type="domain" description="Chaplin" evidence="9">
    <location>
        <begin position="155"/>
        <end position="195"/>
    </location>
</feature>
<keyword evidence="6 7" id="KW-0034">Amyloid</keyword>
<dbReference type="PROSITE" id="PS51884">
    <property type="entry name" value="CHAPLIN"/>
    <property type="match status" value="1"/>
</dbReference>